<name>A0A4Y2LH32_ARAVE</name>
<organism evidence="1 2">
    <name type="scientific">Araneus ventricosus</name>
    <name type="common">Orbweaver spider</name>
    <name type="synonym">Epeira ventricosa</name>
    <dbReference type="NCBI Taxonomy" id="182803"/>
    <lineage>
        <taxon>Eukaryota</taxon>
        <taxon>Metazoa</taxon>
        <taxon>Ecdysozoa</taxon>
        <taxon>Arthropoda</taxon>
        <taxon>Chelicerata</taxon>
        <taxon>Arachnida</taxon>
        <taxon>Araneae</taxon>
        <taxon>Araneomorphae</taxon>
        <taxon>Entelegynae</taxon>
        <taxon>Araneoidea</taxon>
        <taxon>Araneidae</taxon>
        <taxon>Araneus</taxon>
    </lineage>
</organism>
<dbReference type="EMBL" id="BGPR01005732">
    <property type="protein sequence ID" value="GBN12896.1"/>
    <property type="molecule type" value="Genomic_DNA"/>
</dbReference>
<dbReference type="Proteomes" id="UP000499080">
    <property type="component" value="Unassembled WGS sequence"/>
</dbReference>
<gene>
    <name evidence="1" type="ORF">AVEN_50373_1</name>
</gene>
<accession>A0A4Y2LH32</accession>
<evidence type="ECO:0000313" key="2">
    <source>
        <dbReference type="Proteomes" id="UP000499080"/>
    </source>
</evidence>
<reference evidence="1 2" key="1">
    <citation type="journal article" date="2019" name="Sci. Rep.">
        <title>Orb-weaving spider Araneus ventricosus genome elucidates the spidroin gene catalogue.</title>
        <authorList>
            <person name="Kono N."/>
            <person name="Nakamura H."/>
            <person name="Ohtoshi R."/>
            <person name="Moran D.A.P."/>
            <person name="Shinohara A."/>
            <person name="Yoshida Y."/>
            <person name="Fujiwara M."/>
            <person name="Mori M."/>
            <person name="Tomita M."/>
            <person name="Arakawa K."/>
        </authorList>
    </citation>
    <scope>NUCLEOTIDE SEQUENCE [LARGE SCALE GENOMIC DNA]</scope>
</reference>
<comment type="caution">
    <text evidence="1">The sequence shown here is derived from an EMBL/GenBank/DDBJ whole genome shotgun (WGS) entry which is preliminary data.</text>
</comment>
<sequence>MAGHCLKHCRVYNPTLRGGVDLEEEQSLIPPEDAEVILDGVEGGKWDSFGILEAFFHRVSLLCRFFNWGLRREEVFRSLGADRLSASLSTLLFPGKGRSFP</sequence>
<keyword evidence="2" id="KW-1185">Reference proteome</keyword>
<evidence type="ECO:0000313" key="1">
    <source>
        <dbReference type="EMBL" id="GBN12896.1"/>
    </source>
</evidence>
<proteinExistence type="predicted"/>
<protein>
    <submittedName>
        <fullName evidence="1">Uncharacterized protein</fullName>
    </submittedName>
</protein>
<dbReference type="AlphaFoldDB" id="A0A4Y2LH32"/>